<organism evidence="2 3">
    <name type="scientific">Prorocentrum cordatum</name>
    <dbReference type="NCBI Taxonomy" id="2364126"/>
    <lineage>
        <taxon>Eukaryota</taxon>
        <taxon>Sar</taxon>
        <taxon>Alveolata</taxon>
        <taxon>Dinophyceae</taxon>
        <taxon>Prorocentrales</taxon>
        <taxon>Prorocentraceae</taxon>
        <taxon>Prorocentrum</taxon>
    </lineage>
</organism>
<comment type="caution">
    <text evidence="2">The sequence shown here is derived from an EMBL/GenBank/DDBJ whole genome shotgun (WGS) entry which is preliminary data.</text>
</comment>
<evidence type="ECO:0000256" key="1">
    <source>
        <dbReference type="SAM" id="MobiDB-lite"/>
    </source>
</evidence>
<feature type="region of interest" description="Disordered" evidence="1">
    <location>
        <begin position="1"/>
        <end position="66"/>
    </location>
</feature>
<feature type="compositionally biased region" description="Basic residues" evidence="1">
    <location>
        <begin position="10"/>
        <end position="32"/>
    </location>
</feature>
<accession>A0ABN9RBF0</accession>
<evidence type="ECO:0000313" key="2">
    <source>
        <dbReference type="EMBL" id="CAK0814899.1"/>
    </source>
</evidence>
<dbReference type="EMBL" id="CAUYUJ010005780">
    <property type="protein sequence ID" value="CAK0814899.1"/>
    <property type="molecule type" value="Genomic_DNA"/>
</dbReference>
<feature type="non-terminal residue" evidence="2">
    <location>
        <position position="99"/>
    </location>
</feature>
<evidence type="ECO:0000313" key="3">
    <source>
        <dbReference type="Proteomes" id="UP001189429"/>
    </source>
</evidence>
<dbReference type="Proteomes" id="UP001189429">
    <property type="component" value="Unassembled WGS sequence"/>
</dbReference>
<keyword evidence="3" id="KW-1185">Reference proteome</keyword>
<protein>
    <submittedName>
        <fullName evidence="2">Uncharacterized protein</fullName>
    </submittedName>
</protein>
<gene>
    <name evidence="2" type="ORF">PCOR1329_LOCUS18388</name>
</gene>
<sequence>APTYALRAGASRHRGRRRGSRVHGHPDRRRLRAGIGDVRRRGLTRPGGRGRSQRRRHRGDQDAMHFHPCQTGQHILHDARYGGDGAAAARGAEGGGRRL</sequence>
<feature type="non-terminal residue" evidence="2">
    <location>
        <position position="1"/>
    </location>
</feature>
<reference evidence="2" key="1">
    <citation type="submission" date="2023-10" db="EMBL/GenBank/DDBJ databases">
        <authorList>
            <person name="Chen Y."/>
            <person name="Shah S."/>
            <person name="Dougan E. K."/>
            <person name="Thang M."/>
            <person name="Chan C."/>
        </authorList>
    </citation>
    <scope>NUCLEOTIDE SEQUENCE [LARGE SCALE GENOMIC DNA]</scope>
</reference>
<proteinExistence type="predicted"/>
<name>A0ABN9RBF0_9DINO</name>